<feature type="transmembrane region" description="Helical" evidence="1">
    <location>
        <begin position="32"/>
        <end position="49"/>
    </location>
</feature>
<keyword evidence="1" id="KW-0472">Membrane</keyword>
<name>A0A1A8VK33_PLAOA</name>
<dbReference type="Proteomes" id="UP000078560">
    <property type="component" value="Unassembled WGS sequence"/>
</dbReference>
<evidence type="ECO:0000313" key="2">
    <source>
        <dbReference type="EMBL" id="SBS80893.1"/>
    </source>
</evidence>
<evidence type="ECO:0000313" key="3">
    <source>
        <dbReference type="Proteomes" id="UP000078560"/>
    </source>
</evidence>
<gene>
    <name evidence="2" type="ORF">POVCU2_0007410</name>
</gene>
<keyword evidence="1" id="KW-0812">Transmembrane</keyword>
<proteinExistence type="predicted"/>
<protein>
    <submittedName>
        <fullName evidence="2">PIR Superfamily Protein</fullName>
    </submittedName>
</protein>
<organism evidence="2 3">
    <name type="scientific">Plasmodium ovale curtisi</name>
    <dbReference type="NCBI Taxonomy" id="864141"/>
    <lineage>
        <taxon>Eukaryota</taxon>
        <taxon>Sar</taxon>
        <taxon>Alveolata</taxon>
        <taxon>Apicomplexa</taxon>
        <taxon>Aconoidasida</taxon>
        <taxon>Haemosporida</taxon>
        <taxon>Plasmodiidae</taxon>
        <taxon>Plasmodium</taxon>
        <taxon>Plasmodium (Plasmodium)</taxon>
    </lineage>
</organism>
<keyword evidence="1" id="KW-1133">Transmembrane helix</keyword>
<dbReference type="AlphaFoldDB" id="A0A1A8VK33"/>
<dbReference type="EMBL" id="FLQU01000107">
    <property type="protein sequence ID" value="SBS80893.1"/>
    <property type="molecule type" value="Genomic_DNA"/>
</dbReference>
<sequence length="104" mass="11729">MQCSTEHESLSFDLQQARFSTRTTNLNVNKTISASLSIVAIFGIFSFLYKLTLFGPLARNHVLRTSKDLFKVNEDGTKVLPENLLHDVDTNSQRDNHNIGYNAV</sequence>
<evidence type="ECO:0000256" key="1">
    <source>
        <dbReference type="SAM" id="Phobius"/>
    </source>
</evidence>
<reference evidence="3" key="1">
    <citation type="submission" date="2016-05" db="EMBL/GenBank/DDBJ databases">
        <authorList>
            <person name="Naeem Raeece"/>
        </authorList>
    </citation>
    <scope>NUCLEOTIDE SEQUENCE [LARGE SCALE GENOMIC DNA]</scope>
</reference>
<accession>A0A1A8VK33</accession>